<protein>
    <submittedName>
        <fullName evidence="1">Uncharacterized protein</fullName>
    </submittedName>
</protein>
<reference evidence="1" key="1">
    <citation type="submission" date="2019-08" db="EMBL/GenBank/DDBJ databases">
        <authorList>
            <person name="Kucharzyk K."/>
            <person name="Murdoch R.W."/>
            <person name="Higgins S."/>
            <person name="Loffler F."/>
        </authorList>
    </citation>
    <scope>NUCLEOTIDE SEQUENCE</scope>
</reference>
<organism evidence="1">
    <name type="scientific">bioreactor metagenome</name>
    <dbReference type="NCBI Taxonomy" id="1076179"/>
    <lineage>
        <taxon>unclassified sequences</taxon>
        <taxon>metagenomes</taxon>
        <taxon>ecological metagenomes</taxon>
    </lineage>
</organism>
<accession>A0A645IV43</accession>
<proteinExistence type="predicted"/>
<sequence length="42" mass="4539">MDDAGGLRANLPVGVDMRHHIVPHFGFAFGNHVIVNIVRVCG</sequence>
<comment type="caution">
    <text evidence="1">The sequence shown here is derived from an EMBL/GenBank/DDBJ whole genome shotgun (WGS) entry which is preliminary data.</text>
</comment>
<dbReference type="AlphaFoldDB" id="A0A645IV43"/>
<gene>
    <name evidence="1" type="ORF">SDC9_202725</name>
</gene>
<name>A0A645IV43_9ZZZZ</name>
<dbReference type="EMBL" id="VSSQ01123854">
    <property type="protein sequence ID" value="MPN55046.1"/>
    <property type="molecule type" value="Genomic_DNA"/>
</dbReference>
<evidence type="ECO:0000313" key="1">
    <source>
        <dbReference type="EMBL" id="MPN55046.1"/>
    </source>
</evidence>